<dbReference type="GO" id="GO:0003677">
    <property type="term" value="F:DNA binding"/>
    <property type="evidence" value="ECO:0007669"/>
    <property type="project" value="UniProtKB-KW"/>
</dbReference>
<comment type="subunit">
    <text evidence="7">Heterotrimeric transcription factor composed of three components, NF-YA, NF-YB and NF-YC. NF-YB and NF-YC must interact and dimerize for NF-YA association and DNA binding.</text>
</comment>
<dbReference type="Pfam" id="PF02045">
    <property type="entry name" value="CBFB_NFYA"/>
    <property type="match status" value="1"/>
</dbReference>
<dbReference type="GO" id="GO:0016602">
    <property type="term" value="C:CCAAT-binding factor complex"/>
    <property type="evidence" value="ECO:0007669"/>
    <property type="project" value="InterPro"/>
</dbReference>
<protein>
    <recommendedName>
        <fullName evidence="8">Nuclear transcription factor Y subunit</fullName>
    </recommendedName>
</protein>
<name>A0A1U7ZHJ4_NELNU</name>
<keyword evidence="6 8" id="KW-0539">Nucleus</keyword>
<gene>
    <name evidence="11" type="primary">LOC104590654</name>
</gene>
<evidence type="ECO:0000256" key="2">
    <source>
        <dbReference type="ARBA" id="ARBA00023015"/>
    </source>
</evidence>
<dbReference type="GO" id="GO:0006357">
    <property type="term" value="P:regulation of transcription by RNA polymerase II"/>
    <property type="evidence" value="ECO:0000318"/>
    <property type="project" value="GO_Central"/>
</dbReference>
<dbReference type="InterPro" id="IPR001289">
    <property type="entry name" value="NFYA"/>
</dbReference>
<dbReference type="GeneID" id="104590654"/>
<evidence type="ECO:0000313" key="11">
    <source>
        <dbReference type="RefSeq" id="XP_010247679.1"/>
    </source>
</evidence>
<dbReference type="PROSITE" id="PS51152">
    <property type="entry name" value="NFYA_HAP2_2"/>
    <property type="match status" value="1"/>
</dbReference>
<keyword evidence="3 8" id="KW-0238">DNA-binding</keyword>
<dbReference type="InParanoid" id="A0A1U7ZHJ4"/>
<feature type="compositionally biased region" description="Polar residues" evidence="9">
    <location>
        <begin position="153"/>
        <end position="163"/>
    </location>
</feature>
<dbReference type="KEGG" id="nnu:104590654"/>
<organism evidence="10 11">
    <name type="scientific">Nelumbo nucifera</name>
    <name type="common">Sacred lotus</name>
    <dbReference type="NCBI Taxonomy" id="4432"/>
    <lineage>
        <taxon>Eukaryota</taxon>
        <taxon>Viridiplantae</taxon>
        <taxon>Streptophyta</taxon>
        <taxon>Embryophyta</taxon>
        <taxon>Tracheophyta</taxon>
        <taxon>Spermatophyta</taxon>
        <taxon>Magnoliopsida</taxon>
        <taxon>Proteales</taxon>
        <taxon>Nelumbonaceae</taxon>
        <taxon>Nelumbo</taxon>
    </lineage>
</organism>
<feature type="region of interest" description="Disordered" evidence="9">
    <location>
        <begin position="273"/>
        <end position="321"/>
    </location>
</feature>
<dbReference type="eggNOG" id="KOG1561">
    <property type="taxonomic scope" value="Eukaryota"/>
</dbReference>
<keyword evidence="4" id="KW-0010">Activator</keyword>
<dbReference type="Proteomes" id="UP000189703">
    <property type="component" value="Unplaced"/>
</dbReference>
<keyword evidence="5 8" id="KW-0804">Transcription</keyword>
<evidence type="ECO:0000256" key="6">
    <source>
        <dbReference type="ARBA" id="ARBA00023242"/>
    </source>
</evidence>
<evidence type="ECO:0000256" key="5">
    <source>
        <dbReference type="ARBA" id="ARBA00023163"/>
    </source>
</evidence>
<dbReference type="OMA" id="ASVPWWT"/>
<dbReference type="STRING" id="4432.A0A1U7ZHJ4"/>
<evidence type="ECO:0000256" key="8">
    <source>
        <dbReference type="RuleBase" id="RU367155"/>
    </source>
</evidence>
<dbReference type="PROSITE" id="PS00686">
    <property type="entry name" value="NFYA_HAP2_1"/>
    <property type="match status" value="1"/>
</dbReference>
<comment type="function">
    <text evidence="8">Component of the sequence-specific heterotrimeric transcription factor (NF-Y) which specifically recognizes a 5'-CCAAT-3' box motif found in the promoters of its target genes.</text>
</comment>
<dbReference type="Gene3D" id="6.10.250.2430">
    <property type="match status" value="1"/>
</dbReference>
<dbReference type="AlphaFoldDB" id="A0A1U7ZHJ4"/>
<dbReference type="RefSeq" id="XP_010247679.1">
    <property type="nucleotide sequence ID" value="XM_010249377.2"/>
</dbReference>
<evidence type="ECO:0000256" key="9">
    <source>
        <dbReference type="SAM" id="MobiDB-lite"/>
    </source>
</evidence>
<dbReference type="GO" id="GO:0000981">
    <property type="term" value="F:DNA-binding transcription factor activity, RNA polymerase II-specific"/>
    <property type="evidence" value="ECO:0000318"/>
    <property type="project" value="GO_Central"/>
</dbReference>
<keyword evidence="2 8" id="KW-0805">Transcription regulation</keyword>
<proteinExistence type="inferred from homology"/>
<evidence type="ECO:0000256" key="4">
    <source>
        <dbReference type="ARBA" id="ARBA00023159"/>
    </source>
</evidence>
<feature type="region of interest" description="Disordered" evidence="9">
    <location>
        <begin position="107"/>
        <end position="164"/>
    </location>
</feature>
<evidence type="ECO:0000256" key="3">
    <source>
        <dbReference type="ARBA" id="ARBA00023125"/>
    </source>
</evidence>
<evidence type="ECO:0000256" key="7">
    <source>
        <dbReference type="ARBA" id="ARBA00025911"/>
    </source>
</evidence>
<dbReference type="InterPro" id="IPR018362">
    <property type="entry name" value="CCAAT-binding_factor_CS"/>
</dbReference>
<sequence>MWVFSYGGADVEAVDDLVSYQSLWLPTTDVIRLKQESNFTLQDNSSDFLSRKFRMQTLCFKEHGGIAHNSASQLSPFASVPWWSSLGSQPPYGESFGQLKSFSLDNPSGGNQLTAAPPQAQLGTDHGQGKDSYSTAHFTIFPGDSRDSGKGSKPQQIPSTIARQSFPPDYQVRVELGLGQPMACANYPYMDQCYGIFTTYGSQTVMNQGRVMLPLNMTEDGPIYVNAKQYHGIIRRRQSRAKAEMENKLIKVRKPYLHESRHLHAMRRARGCGGRFLNTKNTNSQKGTNDTGKASNVQSSGSPTSEVLQSESANANTSREASVGAGLEVTSLYSRGNFDRFHIDRLHPSAFHSNIVDSGQGMGITSKWVAAADGCCDLKV</sequence>
<accession>A0A1U7ZHJ4</accession>
<comment type="similarity">
    <text evidence="8">Belongs to the NFYA/HAP2 subunit family.</text>
</comment>
<dbReference type="FunCoup" id="A0A1U7ZHJ4">
    <property type="interactions" value="190"/>
</dbReference>
<feature type="compositionally biased region" description="Polar residues" evidence="9">
    <location>
        <begin position="278"/>
        <end position="320"/>
    </location>
</feature>
<dbReference type="SMART" id="SM00521">
    <property type="entry name" value="CBF"/>
    <property type="match status" value="1"/>
</dbReference>
<evidence type="ECO:0000313" key="10">
    <source>
        <dbReference type="Proteomes" id="UP000189703"/>
    </source>
</evidence>
<comment type="subcellular location">
    <subcellularLocation>
        <location evidence="1 8">Nucleus</location>
    </subcellularLocation>
</comment>
<reference evidence="11" key="1">
    <citation type="submission" date="2025-08" db="UniProtKB">
        <authorList>
            <consortium name="RefSeq"/>
        </authorList>
    </citation>
    <scope>IDENTIFICATION</scope>
</reference>
<dbReference type="OrthoDB" id="1097733at2759"/>
<dbReference type="PRINTS" id="PR00616">
    <property type="entry name" value="CCAATSUBUNTB"/>
</dbReference>
<evidence type="ECO:0000256" key="1">
    <source>
        <dbReference type="ARBA" id="ARBA00004123"/>
    </source>
</evidence>
<keyword evidence="10" id="KW-1185">Reference proteome</keyword>
<dbReference type="PANTHER" id="PTHR12632">
    <property type="entry name" value="TRANSCRIPTION FACTOR NF-Y ALPHA-RELATED"/>
    <property type="match status" value="1"/>
</dbReference>